<dbReference type="Pfam" id="PF01973">
    <property type="entry name" value="MptE-like"/>
    <property type="match status" value="1"/>
</dbReference>
<organism evidence="2">
    <name type="scientific">hydrothermal vent metagenome</name>
    <dbReference type="NCBI Taxonomy" id="652676"/>
    <lineage>
        <taxon>unclassified sequences</taxon>
        <taxon>metagenomes</taxon>
        <taxon>ecological metagenomes</taxon>
    </lineage>
</organism>
<dbReference type="PANTHER" id="PTHR41786:SF1">
    <property type="entry name" value="6-HYDROXYMETHYLPTERIN DIPHOSPHOKINASE MPTE-LIKE DOMAIN-CONTAINING PROTEIN"/>
    <property type="match status" value="1"/>
</dbReference>
<proteinExistence type="predicted"/>
<name>A0A3B0QZL5_9ZZZZ</name>
<sequence>MKDKTIFDKNIESLTEKSPALVNALQDDELKGITLEVARSGEYTFKYKGIYFHSRYEPRKEAELQLEELMGRKTDWIVLFGLGCGYLFEALVKEKFDDENGARVLVYEPSLEIIKGVFENIDLSESFYKDNVCIVSELLPLSDMLSTQVDGMDDVIAYQTTPYKQIFGKELLEFTNSVQNARVVSKVYITTDIESRLLWLENYFKNINSFFKYPDVGALIDKFKGVPAVIVGAGPSLMKNAHLLKDLKDKVLIIAAVSAYKPLLEFGVIPDFVIAGEKIDLAEYFTEGEEDTKIRLLLADVSHPNMLARNVKGKFVFVSTFMKLSVLHAKLWGGEYFPDIGGSVTTTALALGIDFGCDPVVLLGQDLAFGKTGTHASGAVYTEQSLDFNEEGNKVVLHQSYADEDEVLDYEYAVLWIKGLDGKRIASKFDWVTFHKWFEEYMSGYNKRDDPAKIINATEGGAYIEGMEHTTLQDVIDRYVKDGASVEEIITDAEKVKKNVDVQGLLEAYQDMKGSLLKIKKEASGIAKSAGKALKICNNAGITSELSQIIDKVMASEKKLFDESTNVIFMWETVVEYTYELKEYLREDVEHGSVEQFQKDLQRVIKSYSKVRDTAGRFISIMNLSLETIKSNMDQFNESGG</sequence>
<protein>
    <submittedName>
        <fullName evidence="2">Motility accessory factor</fullName>
    </submittedName>
</protein>
<dbReference type="PANTHER" id="PTHR41786">
    <property type="entry name" value="MOTILITY ACCESSORY FACTOR MAF"/>
    <property type="match status" value="1"/>
</dbReference>
<reference evidence="2" key="1">
    <citation type="submission" date="2018-06" db="EMBL/GenBank/DDBJ databases">
        <authorList>
            <person name="Zhirakovskaya E."/>
        </authorList>
    </citation>
    <scope>NUCLEOTIDE SEQUENCE</scope>
</reference>
<dbReference type="InterPro" id="IPR002826">
    <property type="entry name" value="MptE-like"/>
</dbReference>
<dbReference type="EMBL" id="UOEA01000090">
    <property type="protein sequence ID" value="VAV85549.1"/>
    <property type="molecule type" value="Genomic_DNA"/>
</dbReference>
<feature type="domain" description="6-hydroxymethylpterin diphosphokinase MptE-like" evidence="1">
    <location>
        <begin position="201"/>
        <end position="371"/>
    </location>
</feature>
<gene>
    <name evidence="2" type="ORF">MNBD_DELTA01-343</name>
</gene>
<evidence type="ECO:0000259" key="1">
    <source>
        <dbReference type="Pfam" id="PF01973"/>
    </source>
</evidence>
<accession>A0A3B0QZL5</accession>
<dbReference type="AlphaFoldDB" id="A0A3B0QZL5"/>
<evidence type="ECO:0000313" key="2">
    <source>
        <dbReference type="EMBL" id="VAV85549.1"/>
    </source>
</evidence>